<dbReference type="AlphaFoldDB" id="A0A7J8N6I8"/>
<protein>
    <submittedName>
        <fullName evidence="1">Uncharacterized protein</fullName>
    </submittedName>
</protein>
<organism evidence="1 2">
    <name type="scientific">Gossypium lobatum</name>
    <dbReference type="NCBI Taxonomy" id="34289"/>
    <lineage>
        <taxon>Eukaryota</taxon>
        <taxon>Viridiplantae</taxon>
        <taxon>Streptophyta</taxon>
        <taxon>Embryophyta</taxon>
        <taxon>Tracheophyta</taxon>
        <taxon>Spermatophyta</taxon>
        <taxon>Magnoliopsida</taxon>
        <taxon>eudicotyledons</taxon>
        <taxon>Gunneridae</taxon>
        <taxon>Pentapetalae</taxon>
        <taxon>rosids</taxon>
        <taxon>malvids</taxon>
        <taxon>Malvales</taxon>
        <taxon>Malvaceae</taxon>
        <taxon>Malvoideae</taxon>
        <taxon>Gossypium</taxon>
    </lineage>
</organism>
<sequence>MAKCYIPGVSSLQVYDNPPDSVKSLLLTNLTRSIS</sequence>
<comment type="caution">
    <text evidence="1">The sequence shown here is derived from an EMBL/GenBank/DDBJ whole genome shotgun (WGS) entry which is preliminary data.</text>
</comment>
<evidence type="ECO:0000313" key="2">
    <source>
        <dbReference type="Proteomes" id="UP000593572"/>
    </source>
</evidence>
<feature type="non-terminal residue" evidence="1">
    <location>
        <position position="35"/>
    </location>
</feature>
<dbReference type="EMBL" id="JABEZX010000012">
    <property type="protein sequence ID" value="MBA0572525.1"/>
    <property type="molecule type" value="Genomic_DNA"/>
</dbReference>
<reference evidence="1 2" key="1">
    <citation type="journal article" date="2019" name="Genome Biol. Evol.">
        <title>Insights into the evolution of the New World diploid cottons (Gossypium, subgenus Houzingenia) based on genome sequencing.</title>
        <authorList>
            <person name="Grover C.E."/>
            <person name="Arick M.A. 2nd"/>
            <person name="Thrash A."/>
            <person name="Conover J.L."/>
            <person name="Sanders W.S."/>
            <person name="Peterson D.G."/>
            <person name="Frelichowski J.E."/>
            <person name="Scheffler J.A."/>
            <person name="Scheffler B.E."/>
            <person name="Wendel J.F."/>
        </authorList>
    </citation>
    <scope>NUCLEOTIDE SEQUENCE [LARGE SCALE GENOMIC DNA]</scope>
    <source>
        <strain evidence="1">157</strain>
        <tissue evidence="1">Leaf</tissue>
    </source>
</reference>
<name>A0A7J8N6I8_9ROSI</name>
<dbReference type="Proteomes" id="UP000593572">
    <property type="component" value="Unassembled WGS sequence"/>
</dbReference>
<gene>
    <name evidence="1" type="ORF">Golob_002861</name>
</gene>
<keyword evidence="2" id="KW-1185">Reference proteome</keyword>
<proteinExistence type="predicted"/>
<accession>A0A7J8N6I8</accession>
<evidence type="ECO:0000313" key="1">
    <source>
        <dbReference type="EMBL" id="MBA0572525.1"/>
    </source>
</evidence>